<dbReference type="Gene3D" id="1.20.1390.10">
    <property type="entry name" value="PWI domain"/>
    <property type="match status" value="1"/>
</dbReference>
<dbReference type="HOGENOM" id="CLU_017928_1_0_1"/>
<evidence type="ECO:0000256" key="4">
    <source>
        <dbReference type="PROSITE-ProRule" id="PRU00723"/>
    </source>
</evidence>
<feature type="region of interest" description="Disordered" evidence="5">
    <location>
        <begin position="298"/>
        <end position="345"/>
    </location>
</feature>
<dbReference type="EMBL" id="KE561209">
    <property type="protein sequence ID" value="EPZ31784.1"/>
    <property type="molecule type" value="Genomic_DNA"/>
</dbReference>
<dbReference type="InterPro" id="IPR012677">
    <property type="entry name" value="Nucleotide-bd_a/b_plait_sf"/>
</dbReference>
<sequence length="419" mass="48211">MKINEDKVKNFLLTELQPITEADPEVLADYVIALLKADQDEHSLKDNCIQSLEDFLRNETVGFVKKLFDFLNGNGEEKRKEREDDRKSREREVRNKKKICRDYAGTVDDLCRVENGYCVRGKDCYFLHEDSKSGTEENSYPKNSLIVDKIPIEFCSVEKIQEYFNKFGKVLNVTVDEKQRKATVEMESFDAATRAYQSSEAVFNNRFVKVYWPNKRSASKRTFQKDEGFVPQKKRPVQPPAAAASPLASYAEFQKHKELLLQKQINQKKEILEKLENPSLSDKEKEFLMQTLKAIDTVLSPSSEKSSEENKTEKTNSHPYSSRGRGRGRGRGTVQIQRNKLRLDNRPKTLSVSGVQDSFEIIKNVLSTSGTITSAESKDGSYLFTFAERYMLENAWSNIKRIERYKNATLNVVSNDEKL</sequence>
<evidence type="ECO:0000256" key="5">
    <source>
        <dbReference type="SAM" id="MobiDB-lite"/>
    </source>
</evidence>
<dbReference type="Gene3D" id="3.30.70.330">
    <property type="match status" value="1"/>
</dbReference>
<accession>A0A075AP39</accession>
<dbReference type="PANTHER" id="PTHR14398">
    <property type="entry name" value="RNA RECOGNITION RRM/RNP DOMAIN"/>
    <property type="match status" value="1"/>
</dbReference>
<reference evidence="8 9" key="1">
    <citation type="journal article" date="2013" name="Curr. Biol.">
        <title>Shared signatures of parasitism and phylogenomics unite Cryptomycota and microsporidia.</title>
        <authorList>
            <person name="James T.Y."/>
            <person name="Pelin A."/>
            <person name="Bonen L."/>
            <person name="Ahrendt S."/>
            <person name="Sain D."/>
            <person name="Corradi N."/>
            <person name="Stajich J.E."/>
        </authorList>
    </citation>
    <scope>NUCLEOTIDE SEQUENCE [LARGE SCALE GENOMIC DNA]</scope>
    <source>
        <strain evidence="8 9">CSF55</strain>
    </source>
</reference>
<dbReference type="AlphaFoldDB" id="A0A075AP39"/>
<dbReference type="SUPFAM" id="SSF54928">
    <property type="entry name" value="RNA-binding domain, RBD"/>
    <property type="match status" value="1"/>
</dbReference>
<evidence type="ECO:0000313" key="9">
    <source>
        <dbReference type="Proteomes" id="UP000030755"/>
    </source>
</evidence>
<dbReference type="GO" id="GO:0008270">
    <property type="term" value="F:zinc ion binding"/>
    <property type="evidence" value="ECO:0007669"/>
    <property type="project" value="UniProtKB-KW"/>
</dbReference>
<dbReference type="Pfam" id="PF01480">
    <property type="entry name" value="PWI"/>
    <property type="match status" value="1"/>
</dbReference>
<name>A0A075AP39_ROZAC</name>
<dbReference type="GO" id="GO:0003723">
    <property type="term" value="F:RNA binding"/>
    <property type="evidence" value="ECO:0007669"/>
    <property type="project" value="UniProtKB-UniRule"/>
</dbReference>
<feature type="domain" description="C3H1-type" evidence="7">
    <location>
        <begin position="94"/>
        <end position="131"/>
    </location>
</feature>
<dbReference type="InterPro" id="IPR000504">
    <property type="entry name" value="RRM_dom"/>
</dbReference>
<evidence type="ECO:0000259" key="6">
    <source>
        <dbReference type="PROSITE" id="PS50102"/>
    </source>
</evidence>
<keyword evidence="4" id="KW-0862">Zinc</keyword>
<dbReference type="InterPro" id="IPR045137">
    <property type="entry name" value="RBM26/27"/>
</dbReference>
<feature type="zinc finger region" description="C3H1-type" evidence="4">
    <location>
        <begin position="94"/>
        <end position="131"/>
    </location>
</feature>
<dbReference type="Proteomes" id="UP000030755">
    <property type="component" value="Unassembled WGS sequence"/>
</dbReference>
<feature type="compositionally biased region" description="Basic and acidic residues" evidence="5">
    <location>
        <begin position="305"/>
        <end position="316"/>
    </location>
</feature>
<dbReference type="CDD" id="cd12257">
    <property type="entry name" value="RRM1_RBM26_like"/>
    <property type="match status" value="1"/>
</dbReference>
<dbReference type="PROSITE" id="PS50103">
    <property type="entry name" value="ZF_C3H1"/>
    <property type="match status" value="1"/>
</dbReference>
<dbReference type="OrthoDB" id="443401at2759"/>
<keyword evidence="1 3" id="KW-0694">RNA-binding</keyword>
<evidence type="ECO:0000256" key="2">
    <source>
        <dbReference type="ARBA" id="ARBA00043866"/>
    </source>
</evidence>
<comment type="function">
    <text evidence="2">May be involved in the turnover of nuclear polyadenylated (pA+) RNA.</text>
</comment>
<dbReference type="InterPro" id="IPR002483">
    <property type="entry name" value="PWI_dom"/>
</dbReference>
<evidence type="ECO:0000256" key="3">
    <source>
        <dbReference type="PROSITE-ProRule" id="PRU00176"/>
    </source>
</evidence>
<dbReference type="GO" id="GO:0005634">
    <property type="term" value="C:nucleus"/>
    <property type="evidence" value="ECO:0007669"/>
    <property type="project" value="TreeGrafter"/>
</dbReference>
<protein>
    <submittedName>
        <fullName evidence="8">Uncharacterized protein</fullName>
    </submittedName>
</protein>
<dbReference type="OMA" id="PSAKCAF"/>
<organism evidence="8 9">
    <name type="scientific">Rozella allomycis (strain CSF55)</name>
    <dbReference type="NCBI Taxonomy" id="988480"/>
    <lineage>
        <taxon>Eukaryota</taxon>
        <taxon>Fungi</taxon>
        <taxon>Fungi incertae sedis</taxon>
        <taxon>Cryptomycota</taxon>
        <taxon>Cryptomycota incertae sedis</taxon>
        <taxon>Rozella</taxon>
    </lineage>
</organism>
<evidence type="ECO:0000259" key="7">
    <source>
        <dbReference type="PROSITE" id="PS50103"/>
    </source>
</evidence>
<keyword evidence="4" id="KW-0479">Metal-binding</keyword>
<feature type="domain" description="RRM" evidence="6">
    <location>
        <begin position="143"/>
        <end position="215"/>
    </location>
</feature>
<dbReference type="SMART" id="SM00360">
    <property type="entry name" value="RRM"/>
    <property type="match status" value="1"/>
</dbReference>
<dbReference type="PROSITE" id="PS50102">
    <property type="entry name" value="RRM"/>
    <property type="match status" value="1"/>
</dbReference>
<gene>
    <name evidence="8" type="ORF">O9G_000263</name>
</gene>
<dbReference type="InterPro" id="IPR000571">
    <property type="entry name" value="Znf_CCCH"/>
</dbReference>
<keyword evidence="9" id="KW-1185">Reference proteome</keyword>
<feature type="region of interest" description="Disordered" evidence="5">
    <location>
        <begin position="222"/>
        <end position="243"/>
    </location>
</feature>
<evidence type="ECO:0000256" key="1">
    <source>
        <dbReference type="ARBA" id="ARBA00022884"/>
    </source>
</evidence>
<dbReference type="InterPro" id="IPR035979">
    <property type="entry name" value="RBD_domain_sf"/>
</dbReference>
<dbReference type="STRING" id="988480.A0A075AP39"/>
<proteinExistence type="predicted"/>
<evidence type="ECO:0000313" key="8">
    <source>
        <dbReference type="EMBL" id="EPZ31784.1"/>
    </source>
</evidence>
<keyword evidence="4" id="KW-0863">Zinc-finger</keyword>
<dbReference type="PANTHER" id="PTHR14398:SF0">
    <property type="entry name" value="ZINC FINGER PROTEIN SWM"/>
    <property type="match status" value="1"/>
</dbReference>